<dbReference type="PANTHER" id="PTHR43525">
    <property type="entry name" value="PROTEIN MALY"/>
    <property type="match status" value="1"/>
</dbReference>
<evidence type="ECO:0000256" key="1">
    <source>
        <dbReference type="ARBA" id="ARBA00001933"/>
    </source>
</evidence>
<keyword evidence="4 7" id="KW-0456">Lyase</keyword>
<dbReference type="InterPro" id="IPR004839">
    <property type="entry name" value="Aminotransferase_I/II_large"/>
</dbReference>
<dbReference type="EC" id="4.4.1.13" evidence="2"/>
<dbReference type="RefSeq" id="WP_181368553.1">
    <property type="nucleotide sequence ID" value="NZ_BAAACK010000007.1"/>
</dbReference>
<evidence type="ECO:0000256" key="2">
    <source>
        <dbReference type="ARBA" id="ARBA00012224"/>
    </source>
</evidence>
<dbReference type="GO" id="GO:0047804">
    <property type="term" value="F:cysteine-S-conjugate beta-lyase activity"/>
    <property type="evidence" value="ECO:0007669"/>
    <property type="project" value="UniProtKB-EC"/>
</dbReference>
<gene>
    <name evidence="7" type="ORF">A8806_101505</name>
</gene>
<dbReference type="InterPro" id="IPR027619">
    <property type="entry name" value="C-S_lyase_PatB-like"/>
</dbReference>
<feature type="domain" description="Aminotransferase class I/classII large" evidence="6">
    <location>
        <begin position="44"/>
        <end position="390"/>
    </location>
</feature>
<dbReference type="Proteomes" id="UP000245845">
    <property type="component" value="Unassembled WGS sequence"/>
</dbReference>
<dbReference type="CDD" id="cd00609">
    <property type="entry name" value="AAT_like"/>
    <property type="match status" value="1"/>
</dbReference>
<organism evidence="7 8">
    <name type="scientific">Faecalicatena orotica</name>
    <dbReference type="NCBI Taxonomy" id="1544"/>
    <lineage>
        <taxon>Bacteria</taxon>
        <taxon>Bacillati</taxon>
        <taxon>Bacillota</taxon>
        <taxon>Clostridia</taxon>
        <taxon>Lachnospirales</taxon>
        <taxon>Lachnospiraceae</taxon>
        <taxon>Faecalicatena</taxon>
    </lineage>
</organism>
<evidence type="ECO:0000256" key="4">
    <source>
        <dbReference type="ARBA" id="ARBA00023239"/>
    </source>
</evidence>
<dbReference type="NCBIfam" id="TIGR04350">
    <property type="entry name" value="C_S_lyase_PatB"/>
    <property type="match status" value="1"/>
</dbReference>
<keyword evidence="8" id="KW-1185">Reference proteome</keyword>
<evidence type="ECO:0000313" key="8">
    <source>
        <dbReference type="Proteomes" id="UP000245845"/>
    </source>
</evidence>
<comment type="caution">
    <text evidence="7">The sequence shown here is derived from an EMBL/GenBank/DDBJ whole genome shotgun (WGS) entry which is preliminary data.</text>
</comment>
<dbReference type="EMBL" id="QGDL01000001">
    <property type="protein sequence ID" value="PWJ32217.1"/>
    <property type="molecule type" value="Genomic_DNA"/>
</dbReference>
<dbReference type="InterPro" id="IPR015421">
    <property type="entry name" value="PyrdxlP-dep_Trfase_major"/>
</dbReference>
<name>A0A2Y9B964_9FIRM</name>
<dbReference type="SUPFAM" id="SSF53383">
    <property type="entry name" value="PLP-dependent transferases"/>
    <property type="match status" value="1"/>
</dbReference>
<dbReference type="GO" id="GO:0030170">
    <property type="term" value="F:pyridoxal phosphate binding"/>
    <property type="evidence" value="ECO:0007669"/>
    <property type="project" value="InterPro"/>
</dbReference>
<evidence type="ECO:0000259" key="6">
    <source>
        <dbReference type="Pfam" id="PF00155"/>
    </source>
</evidence>
<protein>
    <recommendedName>
        <fullName evidence="2">cysteine-S-conjugate beta-lyase</fullName>
        <ecNumber evidence="2">4.4.1.13</ecNumber>
    </recommendedName>
</protein>
<accession>A0A2Y9B964</accession>
<proteinExistence type="inferred from homology"/>
<comment type="cofactor">
    <cofactor evidence="1">
        <name>pyridoxal 5'-phosphate</name>
        <dbReference type="ChEBI" id="CHEBI:597326"/>
    </cofactor>
</comment>
<sequence>MKFDFDEIIDRRGTNSMEYDVTDEYMAEFNWGPVPADFIPIDVADMDFRCAPCIRTALQKVVDFNLYGYCFTHPSLHNGYYEAIIGWYARRHDWHVKREEILYSAGTLTGITAAIKAVSGYGDSILVTPPVYTPFYSTIRNADRKVVKSHLLDNDGYYTVNWEDFEKKTALAEVKAFLLCSPHNPVGRVWTADELKRIYDICTKNDVVVIADEIHGDIVRRETVFTPIGKITDAQNLIVCAGASKSFNLASLEASHLIIKDKALRCKTAEQLHCNPTPFVLEAVKAAYNEGEEWFEQLREYLDENIDFVIAYLKENMPEVKIWRPEGTYLLWMDFSAYGLSDDELLDRCYNKAGVFVEQGRDFDEGDSPGYIRVCTSIPRIRLEEAFSRICSQFK</sequence>
<dbReference type="InterPro" id="IPR015424">
    <property type="entry name" value="PyrdxlP-dep_Trfase"/>
</dbReference>
<dbReference type="PANTHER" id="PTHR43525:SF1">
    <property type="entry name" value="PROTEIN MALY"/>
    <property type="match status" value="1"/>
</dbReference>
<comment type="similarity">
    <text evidence="5">Belongs to the class-II pyridoxal-phosphate-dependent aminotransferase family. MalY/PatB cystathionine beta-lyase subfamily.</text>
</comment>
<dbReference type="Gene3D" id="3.90.1150.10">
    <property type="entry name" value="Aspartate Aminotransferase, domain 1"/>
    <property type="match status" value="1"/>
</dbReference>
<keyword evidence="3" id="KW-0663">Pyridoxal phosphate</keyword>
<dbReference type="InterPro" id="IPR015422">
    <property type="entry name" value="PyrdxlP-dep_Trfase_small"/>
</dbReference>
<dbReference type="AlphaFoldDB" id="A0A2Y9B964"/>
<evidence type="ECO:0000256" key="3">
    <source>
        <dbReference type="ARBA" id="ARBA00022898"/>
    </source>
</evidence>
<dbReference type="Pfam" id="PF00155">
    <property type="entry name" value="Aminotran_1_2"/>
    <property type="match status" value="1"/>
</dbReference>
<dbReference type="Gene3D" id="3.40.640.10">
    <property type="entry name" value="Type I PLP-dependent aspartate aminotransferase-like (Major domain)"/>
    <property type="match status" value="1"/>
</dbReference>
<evidence type="ECO:0000256" key="5">
    <source>
        <dbReference type="ARBA" id="ARBA00037974"/>
    </source>
</evidence>
<reference evidence="7 8" key="1">
    <citation type="submission" date="2018-05" db="EMBL/GenBank/DDBJ databases">
        <title>The Hungate 1000. A catalogue of reference genomes from the rumen microbiome.</title>
        <authorList>
            <person name="Kelly W."/>
        </authorList>
    </citation>
    <scope>NUCLEOTIDE SEQUENCE [LARGE SCALE GENOMIC DNA]</scope>
    <source>
        <strain evidence="7 8">NLAE-zl-C242</strain>
    </source>
</reference>
<dbReference type="InterPro" id="IPR051798">
    <property type="entry name" value="Class-II_PLP-Dep_Aminotrans"/>
</dbReference>
<evidence type="ECO:0000313" key="7">
    <source>
        <dbReference type="EMBL" id="PWJ32217.1"/>
    </source>
</evidence>